<dbReference type="SUPFAM" id="SSF57716">
    <property type="entry name" value="Glucocorticoid receptor-like (DNA-binding domain)"/>
    <property type="match status" value="1"/>
</dbReference>
<evidence type="ECO:0000256" key="4">
    <source>
        <dbReference type="ARBA" id="ARBA00023125"/>
    </source>
</evidence>
<evidence type="ECO:0000256" key="1">
    <source>
        <dbReference type="ARBA" id="ARBA00022723"/>
    </source>
</evidence>
<feature type="compositionally biased region" description="Polar residues" evidence="7">
    <location>
        <begin position="137"/>
        <end position="165"/>
    </location>
</feature>
<evidence type="ECO:0000256" key="6">
    <source>
        <dbReference type="RuleBase" id="RU369073"/>
    </source>
</evidence>
<evidence type="ECO:0000313" key="11">
    <source>
        <dbReference type="Proteomes" id="UP000261660"/>
    </source>
</evidence>
<dbReference type="STRING" id="56723.ENSLBEP00000005432"/>
<feature type="domain" description="THAP-type" evidence="8">
    <location>
        <begin position="31"/>
        <end position="109"/>
    </location>
</feature>
<dbReference type="SUPFAM" id="SSF53098">
    <property type="entry name" value="Ribonuclease H-like"/>
    <property type="match status" value="1"/>
</dbReference>
<dbReference type="Gene3D" id="3.30.420.10">
    <property type="entry name" value="Ribonuclease H-like superfamily/Ribonuclease H"/>
    <property type="match status" value="1"/>
</dbReference>
<dbReference type="SMART" id="SM00692">
    <property type="entry name" value="DM3"/>
    <property type="match status" value="1"/>
</dbReference>
<dbReference type="GO" id="GO:0003700">
    <property type="term" value="F:DNA-binding transcription factor activity"/>
    <property type="evidence" value="ECO:0007669"/>
    <property type="project" value="UniProtKB-UniRule"/>
</dbReference>
<sequence>MTWNCYLLVSDNSRNKIPRFGRKFILIVNEMGRYKCAYNCENSHESAVKFFKFPLYNPRKLKKWLNNMKWDDWTPSRFSVLCSHHFEEQHIDRTGKCVTLRDDAIPTIFSPSVDTQKTKAPINPRRKQNKPPAVKASKTSSAQCPTTTRSTSKPDIQNKEASQTEEPSRDEEQNRPERWRIIVDEGLMKIESFPHFFHGDYCVPQQDVQWAPDDDLSAECKDPEKMIEVTEPWQWLGLDVRGELPETLNGHKYMLTVTDFFSKWVEAVPLEAFLPEHVAKHIVEIIAHFGYPLRILSRLPHDMVQKINKELKEQLKITIALVVHHQQTGTADVITEQLIDRMVNELIEEHAPDWDVYLPAKIFSLCFKENSQTKERPFSVLCCKELELKKSPRELGFSNSRVQDSAFVVR</sequence>
<dbReference type="Proteomes" id="UP000261660">
    <property type="component" value="Unplaced"/>
</dbReference>
<evidence type="ECO:0000256" key="5">
    <source>
        <dbReference type="PROSITE-ProRule" id="PRU00309"/>
    </source>
</evidence>
<evidence type="ECO:0000259" key="9">
    <source>
        <dbReference type="PROSITE" id="PS50994"/>
    </source>
</evidence>
<dbReference type="PROSITE" id="PS50994">
    <property type="entry name" value="INTEGRASE"/>
    <property type="match status" value="1"/>
</dbReference>
<organism evidence="10 11">
    <name type="scientific">Labrus bergylta</name>
    <name type="common">ballan wrasse</name>
    <dbReference type="NCBI Taxonomy" id="56723"/>
    <lineage>
        <taxon>Eukaryota</taxon>
        <taxon>Metazoa</taxon>
        <taxon>Chordata</taxon>
        <taxon>Craniata</taxon>
        <taxon>Vertebrata</taxon>
        <taxon>Euteleostomi</taxon>
        <taxon>Actinopterygii</taxon>
        <taxon>Neopterygii</taxon>
        <taxon>Teleostei</taxon>
        <taxon>Neoteleostei</taxon>
        <taxon>Acanthomorphata</taxon>
        <taxon>Eupercaria</taxon>
        <taxon>Labriformes</taxon>
        <taxon>Labridae</taxon>
        <taxon>Labrus</taxon>
    </lineage>
</organism>
<keyword evidence="6" id="KW-0175">Coiled coil</keyword>
<dbReference type="Ensembl" id="ENSLBET00000005710.1">
    <property type="protein sequence ID" value="ENSLBEP00000005432.1"/>
    <property type="gene ID" value="ENSLBEG00000004185.1"/>
</dbReference>
<keyword evidence="6" id="KW-0805">Transcription regulation</keyword>
<evidence type="ECO:0000256" key="3">
    <source>
        <dbReference type="ARBA" id="ARBA00022833"/>
    </source>
</evidence>
<keyword evidence="6" id="KW-0804">Transcription</keyword>
<dbReference type="PROSITE" id="PS50950">
    <property type="entry name" value="ZF_THAP"/>
    <property type="match status" value="1"/>
</dbReference>
<comment type="function">
    <text evidence="6">DNA-binding transcription regulator that regulates endothelial cell proliferation and G1/S cell-cycle progression. Specifically binds the 5'-[AT]NTNN[GT]GGCA[AGT]-3' core DNA sequence and acts by modulating expression of pRB-E2F cell-cycle target genes.</text>
</comment>
<proteinExistence type="inferred from homology"/>
<dbReference type="GO" id="GO:0005654">
    <property type="term" value="C:nucleoplasm"/>
    <property type="evidence" value="ECO:0007669"/>
    <property type="project" value="UniProtKB-SubCell"/>
</dbReference>
<keyword evidence="2 5" id="KW-0863">Zinc-finger</keyword>
<evidence type="ECO:0000256" key="7">
    <source>
        <dbReference type="SAM" id="MobiDB-lite"/>
    </source>
</evidence>
<dbReference type="GO" id="GO:0001935">
    <property type="term" value="P:endothelial cell proliferation"/>
    <property type="evidence" value="ECO:0007669"/>
    <property type="project" value="UniProtKB-UniRule"/>
</dbReference>
<dbReference type="GO" id="GO:0000978">
    <property type="term" value="F:RNA polymerase II cis-regulatory region sequence-specific DNA binding"/>
    <property type="evidence" value="ECO:0007669"/>
    <property type="project" value="TreeGrafter"/>
</dbReference>
<feature type="compositionally biased region" description="Basic and acidic residues" evidence="7">
    <location>
        <begin position="166"/>
        <end position="178"/>
    </location>
</feature>
<dbReference type="GeneTree" id="ENSGT00940000166194"/>
<comment type="subcellular location">
    <subcellularLocation>
        <location evidence="6">Nucleus</location>
        <location evidence="6">Nucleoplasm</location>
    </subcellularLocation>
</comment>
<reference evidence="10" key="2">
    <citation type="submission" date="2025-09" db="UniProtKB">
        <authorList>
            <consortium name="Ensembl"/>
        </authorList>
    </citation>
    <scope>IDENTIFICATION</scope>
</reference>
<dbReference type="AlphaFoldDB" id="A0A3Q3EDH5"/>
<dbReference type="InterPro" id="IPR006612">
    <property type="entry name" value="THAP_Znf"/>
</dbReference>
<dbReference type="Pfam" id="PF05485">
    <property type="entry name" value="THAP"/>
    <property type="match status" value="1"/>
</dbReference>
<keyword evidence="3" id="KW-0862">Zinc</keyword>
<evidence type="ECO:0000313" key="10">
    <source>
        <dbReference type="Ensembl" id="ENSLBEP00000005432.1"/>
    </source>
</evidence>
<evidence type="ECO:0000259" key="8">
    <source>
        <dbReference type="PROSITE" id="PS50950"/>
    </source>
</evidence>
<dbReference type="InterPro" id="IPR012337">
    <property type="entry name" value="RNaseH-like_sf"/>
</dbReference>
<protein>
    <recommendedName>
        <fullName evidence="6">THAP domain-containing protein 1</fullName>
    </recommendedName>
</protein>
<keyword evidence="4 5" id="KW-0238">DNA-binding</keyword>
<keyword evidence="6" id="KW-0539">Nucleus</keyword>
<name>A0A3Q3EDH5_9LABR</name>
<dbReference type="GO" id="GO:0006357">
    <property type="term" value="P:regulation of transcription by RNA polymerase II"/>
    <property type="evidence" value="ECO:0007669"/>
    <property type="project" value="TreeGrafter"/>
</dbReference>
<dbReference type="OrthoDB" id="413122at2759"/>
<accession>A0A3Q3EDH5</accession>
<dbReference type="InterPro" id="IPR026516">
    <property type="entry name" value="THAP1/10"/>
</dbReference>
<evidence type="ECO:0000256" key="2">
    <source>
        <dbReference type="ARBA" id="ARBA00022771"/>
    </source>
</evidence>
<dbReference type="SMART" id="SM00980">
    <property type="entry name" value="THAP"/>
    <property type="match status" value="1"/>
</dbReference>
<comment type="similarity">
    <text evidence="6">Belongs to the THAP1 family.</text>
</comment>
<reference evidence="10" key="1">
    <citation type="submission" date="2025-08" db="UniProtKB">
        <authorList>
            <consortium name="Ensembl"/>
        </authorList>
    </citation>
    <scope>IDENTIFICATION</scope>
</reference>
<dbReference type="InterPro" id="IPR036397">
    <property type="entry name" value="RNaseH_sf"/>
</dbReference>
<dbReference type="InParanoid" id="A0A3Q3EDH5"/>
<dbReference type="PANTHER" id="PTHR46600:SF7">
    <property type="entry name" value="SI:DKEY-228B2.6-RELATED"/>
    <property type="match status" value="1"/>
</dbReference>
<dbReference type="InterPro" id="IPR001584">
    <property type="entry name" value="Integrase_cat-core"/>
</dbReference>
<feature type="region of interest" description="Disordered" evidence="7">
    <location>
        <begin position="110"/>
        <end position="178"/>
    </location>
</feature>
<dbReference type="GO" id="GO:0008270">
    <property type="term" value="F:zinc ion binding"/>
    <property type="evidence" value="ECO:0007669"/>
    <property type="project" value="UniProtKB-KW"/>
</dbReference>
<dbReference type="GO" id="GO:0015074">
    <property type="term" value="P:DNA integration"/>
    <property type="evidence" value="ECO:0007669"/>
    <property type="project" value="InterPro"/>
</dbReference>
<keyword evidence="1" id="KW-0479">Metal-binding</keyword>
<feature type="domain" description="Integrase catalytic" evidence="9">
    <location>
        <begin position="228"/>
        <end position="385"/>
    </location>
</feature>
<dbReference type="PANTHER" id="PTHR46600">
    <property type="entry name" value="THAP DOMAIN-CONTAINING"/>
    <property type="match status" value="1"/>
</dbReference>
<keyword evidence="6" id="KW-0131">Cell cycle</keyword>
<keyword evidence="11" id="KW-1185">Reference proteome</keyword>